<dbReference type="AlphaFoldDB" id="A0A087MMI5"/>
<feature type="domain" description="PPIase FKBP-type" evidence="9">
    <location>
        <begin position="177"/>
        <end position="263"/>
    </location>
</feature>
<feature type="region of interest" description="Disordered" evidence="7">
    <location>
        <begin position="28"/>
        <end position="49"/>
    </location>
</feature>
<keyword evidence="11" id="KW-1185">Reference proteome</keyword>
<organism evidence="10 11">
    <name type="scientific">Arenimonas donghaensis DSM 18148 = HO3-R19</name>
    <dbReference type="NCBI Taxonomy" id="1121014"/>
    <lineage>
        <taxon>Bacteria</taxon>
        <taxon>Pseudomonadati</taxon>
        <taxon>Pseudomonadota</taxon>
        <taxon>Gammaproteobacteria</taxon>
        <taxon>Lysobacterales</taxon>
        <taxon>Lysobacteraceae</taxon>
        <taxon>Arenimonas</taxon>
    </lineage>
</organism>
<dbReference type="InterPro" id="IPR001179">
    <property type="entry name" value="PPIase_FKBP_dom"/>
</dbReference>
<dbReference type="STRING" id="1121014.N788_02615"/>
<dbReference type="FunFam" id="3.10.50.40:FF:000047">
    <property type="entry name" value="Peptidylprolyl isomerase"/>
    <property type="match status" value="1"/>
</dbReference>
<dbReference type="InterPro" id="IPR036944">
    <property type="entry name" value="PPIase_FKBP_N_sf"/>
</dbReference>
<dbReference type="GO" id="GO:0006457">
    <property type="term" value="P:protein folding"/>
    <property type="evidence" value="ECO:0007669"/>
    <property type="project" value="InterPro"/>
</dbReference>
<sequence length="264" mass="28183">MNPALRFAAPLVLASLVLSLSACKSDTPESEAESASQADPSGDPAAAESGAPIVAGIEGLETERAQVSYMIGLDIGRSMSVVKQDLDLDVVRQAMEDAFEEREPKITDEQMQQIQAAFTTKLQERKQAEMEAAAIAAKAEGETFLAANKDKPNVQVTESGLQYRVERAGNGASPKADDVVRVHYKGTLPNGDVFDSSYDRGQPAEFGLGQVIPGWSEGVQLMKVGSKYTFWIPSELGYGEAGGGGVIPPNAMLTFEVELLEIVE</sequence>
<evidence type="ECO:0000256" key="8">
    <source>
        <dbReference type="SAM" id="SignalP"/>
    </source>
</evidence>
<reference evidence="11" key="1">
    <citation type="submission" date="2013-08" db="EMBL/GenBank/DDBJ databases">
        <title>Genome sequencing of Arenimonas donghaensis.</title>
        <authorList>
            <person name="Chen F."/>
            <person name="Wang G."/>
        </authorList>
    </citation>
    <scope>NUCLEOTIDE SEQUENCE [LARGE SCALE GENOMIC DNA]</scope>
    <source>
        <strain evidence="11">HO3-R19</strain>
    </source>
</reference>
<feature type="signal peptide" evidence="8">
    <location>
        <begin position="1"/>
        <end position="24"/>
    </location>
</feature>
<gene>
    <name evidence="10" type="ORF">N788_02615</name>
</gene>
<keyword evidence="8" id="KW-0732">Signal</keyword>
<name>A0A087MMI5_9GAMM</name>
<evidence type="ECO:0000256" key="4">
    <source>
        <dbReference type="ARBA" id="ARBA00023235"/>
    </source>
</evidence>
<dbReference type="GO" id="GO:0003755">
    <property type="term" value="F:peptidyl-prolyl cis-trans isomerase activity"/>
    <property type="evidence" value="ECO:0007669"/>
    <property type="project" value="UniProtKB-UniRule"/>
</dbReference>
<evidence type="ECO:0000256" key="7">
    <source>
        <dbReference type="SAM" id="MobiDB-lite"/>
    </source>
</evidence>
<dbReference type="InterPro" id="IPR000774">
    <property type="entry name" value="PPIase_FKBP_N"/>
</dbReference>
<dbReference type="PROSITE" id="PS50059">
    <property type="entry name" value="FKBP_PPIASE"/>
    <property type="match status" value="1"/>
</dbReference>
<evidence type="ECO:0000256" key="1">
    <source>
        <dbReference type="ARBA" id="ARBA00000971"/>
    </source>
</evidence>
<dbReference type="EC" id="5.2.1.8" evidence="6"/>
<dbReference type="Proteomes" id="UP000029085">
    <property type="component" value="Unassembled WGS sequence"/>
</dbReference>
<evidence type="ECO:0000313" key="11">
    <source>
        <dbReference type="Proteomes" id="UP000029085"/>
    </source>
</evidence>
<accession>A0A087MMI5</accession>
<keyword evidence="3 5" id="KW-0697">Rotamase</keyword>
<evidence type="ECO:0000313" key="10">
    <source>
        <dbReference type="EMBL" id="KFL38088.1"/>
    </source>
</evidence>
<dbReference type="InterPro" id="IPR046357">
    <property type="entry name" value="PPIase_dom_sf"/>
</dbReference>
<proteinExistence type="inferred from homology"/>
<evidence type="ECO:0000256" key="3">
    <source>
        <dbReference type="ARBA" id="ARBA00023110"/>
    </source>
</evidence>
<evidence type="ECO:0000256" key="6">
    <source>
        <dbReference type="RuleBase" id="RU003915"/>
    </source>
</evidence>
<evidence type="ECO:0000259" key="9">
    <source>
        <dbReference type="PROSITE" id="PS50059"/>
    </source>
</evidence>
<dbReference type="PANTHER" id="PTHR43811">
    <property type="entry name" value="FKBP-TYPE PEPTIDYL-PROLYL CIS-TRANS ISOMERASE FKPA"/>
    <property type="match status" value="1"/>
</dbReference>
<reference evidence="10 11" key="2">
    <citation type="journal article" date="2015" name="Stand. Genomic Sci.">
        <title>High quality draft genomic sequence of Arenimonas donghaensis DSM 18148(T).</title>
        <authorList>
            <person name="Chen F."/>
            <person name="Wang H."/>
            <person name="Cao Y."/>
            <person name="Li X."/>
            <person name="Wang G."/>
        </authorList>
    </citation>
    <scope>NUCLEOTIDE SEQUENCE [LARGE SCALE GENOMIC DNA]</scope>
    <source>
        <strain evidence="10 11">HO3-R19</strain>
    </source>
</reference>
<comment type="similarity">
    <text evidence="2 6">Belongs to the FKBP-type PPIase family.</text>
</comment>
<feature type="chain" id="PRO_5001826480" description="Peptidyl-prolyl cis-trans isomerase" evidence="8">
    <location>
        <begin position="25"/>
        <end position="264"/>
    </location>
</feature>
<dbReference type="PATRIC" id="fig|1121014.3.peg.498"/>
<dbReference type="Pfam" id="PF00254">
    <property type="entry name" value="FKBP_C"/>
    <property type="match status" value="1"/>
</dbReference>
<dbReference type="Gene3D" id="1.10.287.460">
    <property type="entry name" value="Peptidyl-prolyl cis-trans isomerase, FKBP-type, N-terminal domain"/>
    <property type="match status" value="1"/>
</dbReference>
<dbReference type="SUPFAM" id="SSF54534">
    <property type="entry name" value="FKBP-like"/>
    <property type="match status" value="1"/>
</dbReference>
<evidence type="ECO:0000256" key="2">
    <source>
        <dbReference type="ARBA" id="ARBA00006577"/>
    </source>
</evidence>
<keyword evidence="4 5" id="KW-0413">Isomerase</keyword>
<dbReference type="Gene3D" id="3.10.50.40">
    <property type="match status" value="1"/>
</dbReference>
<comment type="caution">
    <text evidence="10">The sequence shown here is derived from an EMBL/GenBank/DDBJ whole genome shotgun (WGS) entry which is preliminary data.</text>
</comment>
<dbReference type="PROSITE" id="PS51257">
    <property type="entry name" value="PROKAR_LIPOPROTEIN"/>
    <property type="match status" value="1"/>
</dbReference>
<dbReference type="RefSeq" id="WP_034220517.1">
    <property type="nucleotide sequence ID" value="NZ_AVCJ01000001.1"/>
</dbReference>
<dbReference type="PANTHER" id="PTHR43811:SF19">
    <property type="entry name" value="39 KDA FK506-BINDING NUCLEAR PROTEIN"/>
    <property type="match status" value="1"/>
</dbReference>
<dbReference type="OrthoDB" id="9814548at2"/>
<dbReference type="Pfam" id="PF01346">
    <property type="entry name" value="FKBP_N"/>
    <property type="match status" value="1"/>
</dbReference>
<protein>
    <recommendedName>
        <fullName evidence="6">Peptidyl-prolyl cis-trans isomerase</fullName>
        <ecNumber evidence="6">5.2.1.8</ecNumber>
    </recommendedName>
</protein>
<evidence type="ECO:0000256" key="5">
    <source>
        <dbReference type="PROSITE-ProRule" id="PRU00277"/>
    </source>
</evidence>
<dbReference type="EMBL" id="AVCJ01000001">
    <property type="protein sequence ID" value="KFL38088.1"/>
    <property type="molecule type" value="Genomic_DNA"/>
</dbReference>
<comment type="catalytic activity">
    <reaction evidence="1 5 6">
        <text>[protein]-peptidylproline (omega=180) = [protein]-peptidylproline (omega=0)</text>
        <dbReference type="Rhea" id="RHEA:16237"/>
        <dbReference type="Rhea" id="RHEA-COMP:10747"/>
        <dbReference type="Rhea" id="RHEA-COMP:10748"/>
        <dbReference type="ChEBI" id="CHEBI:83833"/>
        <dbReference type="ChEBI" id="CHEBI:83834"/>
        <dbReference type="EC" id="5.2.1.8"/>
    </reaction>
</comment>